<evidence type="ECO:0000313" key="1">
    <source>
        <dbReference type="EMBL" id="PKY42381.1"/>
    </source>
</evidence>
<name>A0A2I1G731_9GLOM</name>
<evidence type="ECO:0000313" key="2">
    <source>
        <dbReference type="Proteomes" id="UP000234323"/>
    </source>
</evidence>
<protein>
    <recommendedName>
        <fullName evidence="3">Serine-threonine/tyrosine-protein kinase catalytic domain-containing protein</fullName>
    </recommendedName>
</protein>
<dbReference type="EMBL" id="LLXI01000195">
    <property type="protein sequence ID" value="PKY42381.1"/>
    <property type="molecule type" value="Genomic_DNA"/>
</dbReference>
<dbReference type="SUPFAM" id="SSF56112">
    <property type="entry name" value="Protein kinase-like (PK-like)"/>
    <property type="match status" value="1"/>
</dbReference>
<dbReference type="Proteomes" id="UP000234323">
    <property type="component" value="Unassembled WGS sequence"/>
</dbReference>
<reference evidence="1 2" key="1">
    <citation type="submission" date="2015-10" db="EMBL/GenBank/DDBJ databases">
        <title>Genome analyses suggest a sexual origin of heterokaryosis in a supposedly ancient asexual fungus.</title>
        <authorList>
            <person name="Ropars J."/>
            <person name="Sedzielewska K."/>
            <person name="Noel J."/>
            <person name="Charron P."/>
            <person name="Farinelli L."/>
            <person name="Marton T."/>
            <person name="Kruger M."/>
            <person name="Pelin A."/>
            <person name="Brachmann A."/>
            <person name="Corradi N."/>
        </authorList>
    </citation>
    <scope>NUCLEOTIDE SEQUENCE [LARGE SCALE GENOMIC DNA]</scope>
    <source>
        <strain evidence="1 2">A4</strain>
    </source>
</reference>
<comment type="caution">
    <text evidence="1">The sequence shown here is derived from an EMBL/GenBank/DDBJ whole genome shotgun (WGS) entry which is preliminary data.</text>
</comment>
<organism evidence="1 2">
    <name type="scientific">Rhizophagus irregularis</name>
    <dbReference type="NCBI Taxonomy" id="588596"/>
    <lineage>
        <taxon>Eukaryota</taxon>
        <taxon>Fungi</taxon>
        <taxon>Fungi incertae sedis</taxon>
        <taxon>Mucoromycota</taxon>
        <taxon>Glomeromycotina</taxon>
        <taxon>Glomeromycetes</taxon>
        <taxon>Glomerales</taxon>
        <taxon>Glomeraceae</taxon>
        <taxon>Rhizophagus</taxon>
    </lineage>
</organism>
<proteinExistence type="predicted"/>
<gene>
    <name evidence="1" type="ORF">RhiirA4_456173</name>
</gene>
<sequence>MKKYNTTSYIIIQISASLAYNFVLLKNFEGNISFLDICKGEHPLIPEYTPEPYAALMKLCWDSIPTNRLSANELCRQIRDWYDILYELNQLVEIEEFSPGTG</sequence>
<accession>A0A2I1G731</accession>
<dbReference type="Gene3D" id="1.10.510.10">
    <property type="entry name" value="Transferase(Phosphotransferase) domain 1"/>
    <property type="match status" value="1"/>
</dbReference>
<dbReference type="InterPro" id="IPR011009">
    <property type="entry name" value="Kinase-like_dom_sf"/>
</dbReference>
<dbReference type="AlphaFoldDB" id="A0A2I1G731"/>
<evidence type="ECO:0008006" key="3">
    <source>
        <dbReference type="Google" id="ProtNLM"/>
    </source>
</evidence>
<keyword evidence="2" id="KW-1185">Reference proteome</keyword>